<protein>
    <submittedName>
        <fullName evidence="1">Uncharacterized protein</fullName>
    </submittedName>
</protein>
<evidence type="ECO:0000313" key="1">
    <source>
        <dbReference type="EMBL" id="PSU27229.1"/>
    </source>
</evidence>
<accession>A0ABX5G996</accession>
<keyword evidence="2" id="KW-1185">Reference proteome</keyword>
<dbReference type="EMBL" id="PYMO01000001">
    <property type="protein sequence ID" value="PSU27229.1"/>
    <property type="molecule type" value="Genomic_DNA"/>
</dbReference>
<evidence type="ECO:0000313" key="2">
    <source>
        <dbReference type="Proteomes" id="UP000241405"/>
    </source>
</evidence>
<name>A0ABX5G996_PHOPO</name>
<organism evidence="1 2">
    <name type="scientific">Photobacterium phosphoreum</name>
    <dbReference type="NCBI Taxonomy" id="659"/>
    <lineage>
        <taxon>Bacteria</taxon>
        <taxon>Pseudomonadati</taxon>
        <taxon>Pseudomonadota</taxon>
        <taxon>Gammaproteobacteria</taxon>
        <taxon>Vibrionales</taxon>
        <taxon>Vibrionaceae</taxon>
        <taxon>Photobacterium</taxon>
    </lineage>
</organism>
<comment type="caution">
    <text evidence="1">The sequence shown here is derived from an EMBL/GenBank/DDBJ whole genome shotgun (WGS) entry which is preliminary data.</text>
</comment>
<reference evidence="1 2" key="1">
    <citation type="submission" date="2018-03" db="EMBL/GenBank/DDBJ databases">
        <title>Whole genome sequencing of Histamine producing bacteria.</title>
        <authorList>
            <person name="Butler K."/>
        </authorList>
    </citation>
    <scope>NUCLEOTIDE SEQUENCE [LARGE SCALE GENOMIC DNA]</scope>
    <source>
        <strain evidence="1 2">FS-6.2</strain>
    </source>
</reference>
<gene>
    <name evidence="1" type="ORF">CTM96_00425</name>
</gene>
<dbReference type="Proteomes" id="UP000241405">
    <property type="component" value="Unassembled WGS sequence"/>
</dbReference>
<proteinExistence type="predicted"/>
<sequence>MSYFFLLIKLCSLERLLSEEEHSSLVSALAIGCYNRFFIDNNLQHTHQVIVTIIKHVTDFIAIEGDAR</sequence>